<evidence type="ECO:0000313" key="14">
    <source>
        <dbReference type="EMBL" id="HIV98378.1"/>
    </source>
</evidence>
<accession>A0A9D1PTC8</accession>
<dbReference type="PANTHER" id="PTHR30307:SF0">
    <property type="entry name" value="S-ADENOSYLMETHIONINE:TRNA RIBOSYLTRANSFERASE-ISOMERASE"/>
    <property type="match status" value="1"/>
</dbReference>
<evidence type="ECO:0000256" key="13">
    <source>
        <dbReference type="HAMAP-Rule" id="MF_00113"/>
    </source>
</evidence>
<keyword evidence="14" id="KW-0328">Glycosyltransferase</keyword>
<dbReference type="GO" id="GO:0005737">
    <property type="term" value="C:cytoplasm"/>
    <property type="evidence" value="ECO:0007669"/>
    <property type="project" value="UniProtKB-SubCell"/>
</dbReference>
<dbReference type="FunFam" id="3.40.1780.10:FF:000001">
    <property type="entry name" value="S-adenosylmethionine:tRNA ribosyltransferase-isomerase"/>
    <property type="match status" value="1"/>
</dbReference>
<comment type="subcellular location">
    <subcellularLocation>
        <location evidence="1 13">Cytoplasm</location>
    </subcellularLocation>
</comment>
<organism evidence="14 15">
    <name type="scientific">Candidatus Ornithospirochaeta avicola</name>
    <dbReference type="NCBI Taxonomy" id="2840896"/>
    <lineage>
        <taxon>Bacteria</taxon>
        <taxon>Pseudomonadati</taxon>
        <taxon>Spirochaetota</taxon>
        <taxon>Spirochaetia</taxon>
        <taxon>Spirochaetales</taxon>
        <taxon>Spirochaetaceae</taxon>
        <taxon>Spirochaetaceae incertae sedis</taxon>
        <taxon>Candidatus Ornithospirochaeta</taxon>
    </lineage>
</organism>
<dbReference type="PANTHER" id="PTHR30307">
    <property type="entry name" value="S-ADENOSYLMETHIONINE:TRNA RIBOSYLTRANSFERASE-ISOMERASE"/>
    <property type="match status" value="1"/>
</dbReference>
<comment type="subunit">
    <text evidence="3 13">Monomer.</text>
</comment>
<reference evidence="14" key="1">
    <citation type="journal article" date="2021" name="PeerJ">
        <title>Extensive microbial diversity within the chicken gut microbiome revealed by metagenomics and culture.</title>
        <authorList>
            <person name="Gilroy R."/>
            <person name="Ravi A."/>
            <person name="Getino M."/>
            <person name="Pursley I."/>
            <person name="Horton D.L."/>
            <person name="Alikhan N.F."/>
            <person name="Baker D."/>
            <person name="Gharbi K."/>
            <person name="Hall N."/>
            <person name="Watson M."/>
            <person name="Adriaenssens E.M."/>
            <person name="Foster-Nyarko E."/>
            <person name="Jarju S."/>
            <person name="Secka A."/>
            <person name="Antonio M."/>
            <person name="Oren A."/>
            <person name="Chaudhuri R.R."/>
            <person name="La Ragione R."/>
            <person name="Hildebrand F."/>
            <person name="Pallen M.J."/>
        </authorList>
    </citation>
    <scope>NUCLEOTIDE SEQUENCE</scope>
    <source>
        <strain evidence="14">Gambia11-129</strain>
    </source>
</reference>
<keyword evidence="5 13" id="KW-0808">Transferase</keyword>
<evidence type="ECO:0000256" key="9">
    <source>
        <dbReference type="ARBA" id="ARBA00061210"/>
    </source>
</evidence>
<comment type="catalytic activity">
    <reaction evidence="8 13">
        <text>7-aminomethyl-7-carbaguanosine(34) in tRNA + S-adenosyl-L-methionine = epoxyqueuosine(34) in tRNA + adenine + L-methionine + 2 H(+)</text>
        <dbReference type="Rhea" id="RHEA:32155"/>
        <dbReference type="Rhea" id="RHEA-COMP:10342"/>
        <dbReference type="Rhea" id="RHEA-COMP:18582"/>
        <dbReference type="ChEBI" id="CHEBI:15378"/>
        <dbReference type="ChEBI" id="CHEBI:16708"/>
        <dbReference type="ChEBI" id="CHEBI:57844"/>
        <dbReference type="ChEBI" id="CHEBI:59789"/>
        <dbReference type="ChEBI" id="CHEBI:82833"/>
        <dbReference type="ChEBI" id="CHEBI:194443"/>
        <dbReference type="EC" id="2.4.99.17"/>
    </reaction>
</comment>
<dbReference type="InterPro" id="IPR042119">
    <property type="entry name" value="QueA_dom2"/>
</dbReference>
<evidence type="ECO:0000256" key="6">
    <source>
        <dbReference type="ARBA" id="ARBA00022691"/>
    </source>
</evidence>
<keyword evidence="6 13" id="KW-0949">S-adenosyl-L-methionine</keyword>
<proteinExistence type="inferred from homology"/>
<comment type="similarity">
    <text evidence="9 13">Belongs to the QueA family.</text>
</comment>
<evidence type="ECO:0000256" key="7">
    <source>
        <dbReference type="ARBA" id="ARBA00022785"/>
    </source>
</evidence>
<dbReference type="Pfam" id="PF02547">
    <property type="entry name" value="Queuosine_synth"/>
    <property type="match status" value="1"/>
</dbReference>
<protein>
    <recommendedName>
        <fullName evidence="11 13">S-adenosylmethionine:tRNA ribosyltransferase-isomerase</fullName>
        <ecNumber evidence="10 13">2.4.99.17</ecNumber>
    </recommendedName>
    <alternativeName>
        <fullName evidence="12 13">Queuosine biosynthesis protein QueA</fullName>
    </alternativeName>
</protein>
<reference evidence="14" key="2">
    <citation type="submission" date="2021-04" db="EMBL/GenBank/DDBJ databases">
        <authorList>
            <person name="Gilroy R."/>
        </authorList>
    </citation>
    <scope>NUCLEOTIDE SEQUENCE</scope>
    <source>
        <strain evidence="14">Gambia11-129</strain>
    </source>
</reference>
<evidence type="ECO:0000256" key="2">
    <source>
        <dbReference type="ARBA" id="ARBA00004691"/>
    </source>
</evidence>
<name>A0A9D1PTC8_9SPIO</name>
<dbReference type="NCBIfam" id="NF001140">
    <property type="entry name" value="PRK00147.1"/>
    <property type="match status" value="1"/>
</dbReference>
<dbReference type="EC" id="2.4.99.17" evidence="10 13"/>
<evidence type="ECO:0000256" key="5">
    <source>
        <dbReference type="ARBA" id="ARBA00022679"/>
    </source>
</evidence>
<dbReference type="HAMAP" id="MF_00113">
    <property type="entry name" value="QueA"/>
    <property type="match status" value="1"/>
</dbReference>
<dbReference type="GO" id="GO:0008616">
    <property type="term" value="P:tRNA queuosine(34) biosynthetic process"/>
    <property type="evidence" value="ECO:0007669"/>
    <property type="project" value="UniProtKB-UniRule"/>
</dbReference>
<evidence type="ECO:0000256" key="1">
    <source>
        <dbReference type="ARBA" id="ARBA00004496"/>
    </source>
</evidence>
<comment type="pathway">
    <text evidence="2 13">tRNA modification; tRNA-queuosine biosynthesis.</text>
</comment>
<evidence type="ECO:0000256" key="3">
    <source>
        <dbReference type="ARBA" id="ARBA00011245"/>
    </source>
</evidence>
<dbReference type="InterPro" id="IPR042118">
    <property type="entry name" value="QueA_dom1"/>
</dbReference>
<evidence type="ECO:0000256" key="10">
    <source>
        <dbReference type="ARBA" id="ARBA00066503"/>
    </source>
</evidence>
<dbReference type="Proteomes" id="UP000823936">
    <property type="component" value="Unassembled WGS sequence"/>
</dbReference>
<sequence length="343" mass="39279">MLTRDFYFDLPENLIAQYPAEKRGEDRLLFLDKKTGEYKDYMMRDFPSLIDEDTVIVVNNSKVRKARVFANKESGAKVEFLFLKKNEDNSWKAMVSKSKRQKEGDLYTFIDGNESLAAHISSSNEDGTKNVVFEKDIDESFFEKFGHVPLPPYIKREDSFSDESRYQTVYAKKEGSVACPTAGLHFTNALMDEVRKKGIKIYEVTLHVGAGTFLPVRSKNIEDHHMHTEHFEIEPSVFDALNRAKEEKKKILAIGTTSTRTLESASSAEGRLIRKYGETDIFIKPGYEFCFVDELLTNFHTPESTLLMLVSALAGKENIFSAYRHAIEEGYHFYSYGDAMLIK</sequence>
<comment type="function">
    <text evidence="13">Transfers and isomerizes the ribose moiety from AdoMet to the 7-aminomethyl group of 7-deazaguanine (preQ1-tRNA) to give epoxyqueuosine (oQ-tRNA).</text>
</comment>
<dbReference type="InterPro" id="IPR003699">
    <property type="entry name" value="QueA"/>
</dbReference>
<dbReference type="Gene3D" id="2.40.10.240">
    <property type="entry name" value="QueA-like"/>
    <property type="match status" value="1"/>
</dbReference>
<keyword evidence="4 13" id="KW-0963">Cytoplasm</keyword>
<dbReference type="GO" id="GO:0051075">
    <property type="term" value="F:S-adenosylmethionine:tRNA ribosyltransferase-isomerase activity"/>
    <property type="evidence" value="ECO:0007669"/>
    <property type="project" value="UniProtKB-EC"/>
</dbReference>
<evidence type="ECO:0000313" key="15">
    <source>
        <dbReference type="Proteomes" id="UP000823936"/>
    </source>
</evidence>
<dbReference type="EMBL" id="DXHU01000005">
    <property type="protein sequence ID" value="HIV98378.1"/>
    <property type="molecule type" value="Genomic_DNA"/>
</dbReference>
<evidence type="ECO:0000256" key="4">
    <source>
        <dbReference type="ARBA" id="ARBA00022490"/>
    </source>
</evidence>
<evidence type="ECO:0000256" key="8">
    <source>
        <dbReference type="ARBA" id="ARBA00052751"/>
    </source>
</evidence>
<dbReference type="SUPFAM" id="SSF111337">
    <property type="entry name" value="QueA-like"/>
    <property type="match status" value="1"/>
</dbReference>
<gene>
    <name evidence="13 14" type="primary">queA</name>
    <name evidence="14" type="ORF">IAB12_01185</name>
</gene>
<evidence type="ECO:0000256" key="11">
    <source>
        <dbReference type="ARBA" id="ARBA00069325"/>
    </source>
</evidence>
<dbReference type="InterPro" id="IPR036100">
    <property type="entry name" value="QueA_sf"/>
</dbReference>
<dbReference type="Gene3D" id="3.40.1780.10">
    <property type="entry name" value="QueA-like"/>
    <property type="match status" value="1"/>
</dbReference>
<keyword evidence="7 13" id="KW-0671">Queuosine biosynthesis</keyword>
<comment type="caution">
    <text evidence="14">The sequence shown here is derived from an EMBL/GenBank/DDBJ whole genome shotgun (WGS) entry which is preliminary data.</text>
</comment>
<evidence type="ECO:0000256" key="12">
    <source>
        <dbReference type="ARBA" id="ARBA00076160"/>
    </source>
</evidence>
<dbReference type="AlphaFoldDB" id="A0A9D1PTC8"/>
<dbReference type="NCBIfam" id="TIGR00113">
    <property type="entry name" value="queA"/>
    <property type="match status" value="1"/>
</dbReference>